<dbReference type="Proteomes" id="UP000183832">
    <property type="component" value="Unassembled WGS sequence"/>
</dbReference>
<proteinExistence type="predicted"/>
<reference evidence="1 2" key="1">
    <citation type="submission" date="2015-04" db="EMBL/GenBank/DDBJ databases">
        <authorList>
            <person name="Syromyatnikov M.Y."/>
            <person name="Popov V.N."/>
        </authorList>
    </citation>
    <scope>NUCLEOTIDE SEQUENCE [LARGE SCALE GENOMIC DNA]</scope>
</reference>
<evidence type="ECO:0000313" key="1">
    <source>
        <dbReference type="EMBL" id="CRL03181.1"/>
    </source>
</evidence>
<dbReference type="EMBL" id="CVRI01000059">
    <property type="protein sequence ID" value="CRL03181.1"/>
    <property type="molecule type" value="Genomic_DNA"/>
</dbReference>
<keyword evidence="2" id="KW-1185">Reference proteome</keyword>
<evidence type="ECO:0000313" key="2">
    <source>
        <dbReference type="Proteomes" id="UP000183832"/>
    </source>
</evidence>
<gene>
    <name evidence="1" type="ORF">CLUMA_CG016813</name>
</gene>
<organism evidence="1 2">
    <name type="scientific">Clunio marinus</name>
    <dbReference type="NCBI Taxonomy" id="568069"/>
    <lineage>
        <taxon>Eukaryota</taxon>
        <taxon>Metazoa</taxon>
        <taxon>Ecdysozoa</taxon>
        <taxon>Arthropoda</taxon>
        <taxon>Hexapoda</taxon>
        <taxon>Insecta</taxon>
        <taxon>Pterygota</taxon>
        <taxon>Neoptera</taxon>
        <taxon>Endopterygota</taxon>
        <taxon>Diptera</taxon>
        <taxon>Nematocera</taxon>
        <taxon>Chironomoidea</taxon>
        <taxon>Chironomidae</taxon>
        <taxon>Clunio</taxon>
    </lineage>
</organism>
<accession>A0A1J1ISH0</accession>
<sequence>MQNSITEGMRKFKFDSLSLRKYLISPDDKNFAEVGNKNSPRKYFLVLAQNISMRIFYVMESKSRDYDQLLVTPFKCFANISFFSNRSFITQSILLVVD</sequence>
<name>A0A1J1ISH0_9DIPT</name>
<dbReference type="AlphaFoldDB" id="A0A1J1ISH0"/>
<protein>
    <submittedName>
        <fullName evidence="1">CLUMA_CG016813, isoform A</fullName>
    </submittedName>
</protein>